<dbReference type="EMBL" id="JABSTR010000008">
    <property type="protein sequence ID" value="KAH9377727.1"/>
    <property type="molecule type" value="Genomic_DNA"/>
</dbReference>
<dbReference type="SMART" id="SM00356">
    <property type="entry name" value="ZnF_C3H1"/>
    <property type="match status" value="3"/>
</dbReference>
<evidence type="ECO:0000256" key="5">
    <source>
        <dbReference type="ARBA" id="ARBA00022737"/>
    </source>
</evidence>
<evidence type="ECO:0000256" key="3">
    <source>
        <dbReference type="ARBA" id="ARBA00015071"/>
    </source>
</evidence>
<dbReference type="Gene3D" id="4.10.1000.30">
    <property type="match status" value="1"/>
</dbReference>
<dbReference type="GO" id="GO:0008270">
    <property type="term" value="F:zinc ion binding"/>
    <property type="evidence" value="ECO:0007669"/>
    <property type="project" value="UniProtKB-KW"/>
</dbReference>
<keyword evidence="6 10" id="KW-0863">Zinc-finger</keyword>
<feature type="zinc finger region" description="C3H1-type" evidence="10">
    <location>
        <begin position="46"/>
        <end position="66"/>
    </location>
</feature>
<dbReference type="Proteomes" id="UP000821853">
    <property type="component" value="Unassembled WGS sequence"/>
</dbReference>
<keyword evidence="13" id="KW-1185">Reference proteome</keyword>
<evidence type="ECO:0000313" key="13">
    <source>
        <dbReference type="Proteomes" id="UP000821853"/>
    </source>
</evidence>
<dbReference type="FunFam" id="4.10.1000.40:FF:000006">
    <property type="entry name" value="Zinc finger CCCH domain-containing protein 14"/>
    <property type="match status" value="1"/>
</dbReference>
<dbReference type="PROSITE" id="PS50103">
    <property type="entry name" value="ZF_C3H1"/>
    <property type="match status" value="2"/>
</dbReference>
<evidence type="ECO:0000256" key="1">
    <source>
        <dbReference type="ARBA" id="ARBA00004324"/>
    </source>
</evidence>
<feature type="domain" description="C3H1-type" evidence="11">
    <location>
        <begin position="46"/>
        <end position="66"/>
    </location>
</feature>
<evidence type="ECO:0000313" key="12">
    <source>
        <dbReference type="EMBL" id="KAH9377727.1"/>
    </source>
</evidence>
<keyword evidence="8" id="KW-0694">RNA-binding</keyword>
<name>A0A9J6GTM6_HAELO</name>
<proteinExistence type="inferred from homology"/>
<evidence type="ECO:0000256" key="10">
    <source>
        <dbReference type="PROSITE-ProRule" id="PRU00723"/>
    </source>
</evidence>
<comment type="caution">
    <text evidence="12">The sequence shown here is derived from an EMBL/GenBank/DDBJ whole genome shotgun (WGS) entry which is preliminary data.</text>
</comment>
<sequence length="167" mass="18646">MEGVVEEDEEAMAVEEGGVPRLLEKCRYWPACKNGDRCPFHHPSVPCKAFPKCKFGDRCLFIHPNCKYDAFCKRKDCPFTHASRRTFAPGPPPPPAALSSPPVQQCKFFPHCTNLKCPFFHPKPCKFGAKCQSATCPYTHPDTSVPPPNKLKWTAATVKKAPGWVQS</sequence>
<feature type="domain" description="C3H1-type" evidence="11">
    <location>
        <begin position="20"/>
        <end position="45"/>
    </location>
</feature>
<dbReference type="GO" id="GO:0043488">
    <property type="term" value="P:regulation of mRNA stability"/>
    <property type="evidence" value="ECO:0007669"/>
    <property type="project" value="InterPro"/>
</dbReference>
<dbReference type="AlphaFoldDB" id="A0A9J6GTM6"/>
<dbReference type="VEuPathDB" id="VectorBase:HLOH_057559"/>
<dbReference type="FunFam" id="4.10.1000.30:FF:000001">
    <property type="entry name" value="Zinc finger CCCH domain-containing protein 14"/>
    <property type="match status" value="1"/>
</dbReference>
<evidence type="ECO:0000256" key="2">
    <source>
        <dbReference type="ARBA" id="ARBA00008423"/>
    </source>
</evidence>
<organism evidence="12 13">
    <name type="scientific">Haemaphysalis longicornis</name>
    <name type="common">Bush tick</name>
    <dbReference type="NCBI Taxonomy" id="44386"/>
    <lineage>
        <taxon>Eukaryota</taxon>
        <taxon>Metazoa</taxon>
        <taxon>Ecdysozoa</taxon>
        <taxon>Arthropoda</taxon>
        <taxon>Chelicerata</taxon>
        <taxon>Arachnida</taxon>
        <taxon>Acari</taxon>
        <taxon>Parasitiformes</taxon>
        <taxon>Ixodida</taxon>
        <taxon>Ixodoidea</taxon>
        <taxon>Ixodidae</taxon>
        <taxon>Haemaphysalinae</taxon>
        <taxon>Haemaphysalis</taxon>
    </lineage>
</organism>
<feature type="zinc finger region" description="C3H1-type" evidence="10">
    <location>
        <begin position="20"/>
        <end position="45"/>
    </location>
</feature>
<dbReference type="OMA" id="FNTQCAR"/>
<evidence type="ECO:0000256" key="9">
    <source>
        <dbReference type="ARBA" id="ARBA00023242"/>
    </source>
</evidence>
<evidence type="ECO:0000256" key="8">
    <source>
        <dbReference type="ARBA" id="ARBA00022884"/>
    </source>
</evidence>
<dbReference type="Gene3D" id="4.10.1000.40">
    <property type="match status" value="1"/>
</dbReference>
<evidence type="ECO:0000259" key="11">
    <source>
        <dbReference type="PROSITE" id="PS50103"/>
    </source>
</evidence>
<comment type="subcellular location">
    <subcellularLocation>
        <location evidence="1">Nucleus speckle</location>
    </subcellularLocation>
</comment>
<evidence type="ECO:0000256" key="4">
    <source>
        <dbReference type="ARBA" id="ARBA00022723"/>
    </source>
</evidence>
<dbReference type="PANTHER" id="PTHR14738">
    <property type="entry name" value="ZINC FINGER CCCH DOMAIN-CONTAINING PROTEIN 14"/>
    <property type="match status" value="1"/>
</dbReference>
<keyword evidence="4 10" id="KW-0479">Metal-binding</keyword>
<gene>
    <name evidence="12" type="ORF">HPB48_015877</name>
</gene>
<comment type="similarity">
    <text evidence="2">Belongs to the ZC3H14 family.</text>
</comment>
<dbReference type="OrthoDB" id="5589010at2759"/>
<evidence type="ECO:0000256" key="7">
    <source>
        <dbReference type="ARBA" id="ARBA00022833"/>
    </source>
</evidence>
<protein>
    <recommendedName>
        <fullName evidence="3">Zinc finger CCCH domain-containing protein 14</fullName>
    </recommendedName>
</protein>
<reference evidence="12 13" key="1">
    <citation type="journal article" date="2020" name="Cell">
        <title>Large-Scale Comparative Analyses of Tick Genomes Elucidate Their Genetic Diversity and Vector Capacities.</title>
        <authorList>
            <consortium name="Tick Genome and Microbiome Consortium (TIGMIC)"/>
            <person name="Jia N."/>
            <person name="Wang J."/>
            <person name="Shi W."/>
            <person name="Du L."/>
            <person name="Sun Y."/>
            <person name="Zhan W."/>
            <person name="Jiang J.F."/>
            <person name="Wang Q."/>
            <person name="Zhang B."/>
            <person name="Ji P."/>
            <person name="Bell-Sakyi L."/>
            <person name="Cui X.M."/>
            <person name="Yuan T.T."/>
            <person name="Jiang B.G."/>
            <person name="Yang W.F."/>
            <person name="Lam T.T."/>
            <person name="Chang Q.C."/>
            <person name="Ding S.J."/>
            <person name="Wang X.J."/>
            <person name="Zhu J.G."/>
            <person name="Ruan X.D."/>
            <person name="Zhao L."/>
            <person name="Wei J.T."/>
            <person name="Ye R.Z."/>
            <person name="Que T.C."/>
            <person name="Du C.H."/>
            <person name="Zhou Y.H."/>
            <person name="Cheng J.X."/>
            <person name="Dai P.F."/>
            <person name="Guo W.B."/>
            <person name="Han X.H."/>
            <person name="Huang E.J."/>
            <person name="Li L.F."/>
            <person name="Wei W."/>
            <person name="Gao Y.C."/>
            <person name="Liu J.Z."/>
            <person name="Shao H.Z."/>
            <person name="Wang X."/>
            <person name="Wang C.C."/>
            <person name="Yang T.C."/>
            <person name="Huo Q.B."/>
            <person name="Li W."/>
            <person name="Chen H.Y."/>
            <person name="Chen S.E."/>
            <person name="Zhou L.G."/>
            <person name="Ni X.B."/>
            <person name="Tian J.H."/>
            <person name="Sheng Y."/>
            <person name="Liu T."/>
            <person name="Pan Y.S."/>
            <person name="Xia L.Y."/>
            <person name="Li J."/>
            <person name="Zhao F."/>
            <person name="Cao W.C."/>
        </authorList>
    </citation>
    <scope>NUCLEOTIDE SEQUENCE [LARGE SCALE GENOMIC DNA]</scope>
    <source>
        <strain evidence="12">HaeL-2018</strain>
    </source>
</reference>
<keyword evidence="7 10" id="KW-0862">Zinc</keyword>
<dbReference type="GO" id="GO:0005737">
    <property type="term" value="C:cytoplasm"/>
    <property type="evidence" value="ECO:0007669"/>
    <property type="project" value="TreeGrafter"/>
</dbReference>
<dbReference type="GO" id="GO:0016607">
    <property type="term" value="C:nuclear speck"/>
    <property type="evidence" value="ECO:0007669"/>
    <property type="project" value="UniProtKB-SubCell"/>
</dbReference>
<dbReference type="InterPro" id="IPR040366">
    <property type="entry name" value="Nab2/ZC3H14"/>
</dbReference>
<keyword evidence="5" id="KW-0677">Repeat</keyword>
<dbReference type="PANTHER" id="PTHR14738:SF29">
    <property type="entry name" value="ZINC FINGER CCCH DOMAIN-CONTAINING PROTEIN 14"/>
    <property type="match status" value="1"/>
</dbReference>
<dbReference type="InterPro" id="IPR000571">
    <property type="entry name" value="Znf_CCCH"/>
</dbReference>
<dbReference type="Pfam" id="PF14608">
    <property type="entry name" value="zf-CCCH_2"/>
    <property type="match status" value="5"/>
</dbReference>
<dbReference type="GO" id="GO:0008143">
    <property type="term" value="F:poly(A) binding"/>
    <property type="evidence" value="ECO:0007669"/>
    <property type="project" value="InterPro"/>
</dbReference>
<evidence type="ECO:0000256" key="6">
    <source>
        <dbReference type="ARBA" id="ARBA00022771"/>
    </source>
</evidence>
<accession>A0A9J6GTM6</accession>
<keyword evidence="9" id="KW-0539">Nucleus</keyword>